<dbReference type="InParanoid" id="Q01PX0"/>
<evidence type="ECO:0000256" key="5">
    <source>
        <dbReference type="ARBA" id="ARBA00022475"/>
    </source>
</evidence>
<keyword evidence="7" id="KW-0762">Sugar transport</keyword>
<dbReference type="eggNOG" id="COG0738">
    <property type="taxonomic scope" value="Bacteria"/>
</dbReference>
<dbReference type="InterPro" id="IPR011701">
    <property type="entry name" value="MFS"/>
</dbReference>
<dbReference type="GO" id="GO:0005886">
    <property type="term" value="C:plasma membrane"/>
    <property type="evidence" value="ECO:0007669"/>
    <property type="project" value="UniProtKB-SubCell"/>
</dbReference>
<dbReference type="FunCoup" id="Q01PX0">
    <property type="interactions" value="150"/>
</dbReference>
<evidence type="ECO:0000313" key="12">
    <source>
        <dbReference type="EMBL" id="ABJ88300.1"/>
    </source>
</evidence>
<dbReference type="EMBL" id="CP000473">
    <property type="protein sequence ID" value="ABJ88300.1"/>
    <property type="molecule type" value="Genomic_DNA"/>
</dbReference>
<keyword evidence="9 11" id="KW-1133">Transmembrane helix</keyword>
<evidence type="ECO:0000256" key="4">
    <source>
        <dbReference type="ARBA" id="ARBA00022448"/>
    </source>
</evidence>
<feature type="transmembrane region" description="Helical" evidence="11">
    <location>
        <begin position="316"/>
        <end position="340"/>
    </location>
</feature>
<sequence>MAGLMEHDKSKNGLALAVVTTVFFMWGFVTVLNDILVPHLKALFELNYTQTMLIQFTFFSAYFLMSTPSSRVLARVGYQRSIVIGLVVMGLGALGFVPASAARSYAIFLGALWVLASGITLLQVAANPYVAQLGPPAKGSSRLNLAQAFNSLGTTIAPYLGGMLILSETSGRADAGAVQGPYVAIAITLFLLAFGVSRFHLPALPDIEEGHGVLAGDSIWKHRHLVLGAVAIFVYVGAEVSIGSFLVNYFSQPDIGGLTERAAAGFVSFYWGGAMAGRFIGSALLRTAAPGKLLGCAALAACALVLTTVATTGATAMWSVIAVGLFNSVMFPTIFTLGIARLGPLTGKGSSLLIMAIVGGAILPVLQGALADSIGIHTAFLMPAVCYLYIVYYGWRGSRASEA</sequence>
<dbReference type="HOGENOM" id="CLU_028452_2_2_0"/>
<comment type="similarity">
    <text evidence="3">Belongs to the major facilitator superfamily. FHS transporter (TC 2.A.1.7) family.</text>
</comment>
<evidence type="ECO:0000256" key="1">
    <source>
        <dbReference type="ARBA" id="ARBA00003321"/>
    </source>
</evidence>
<keyword evidence="10 11" id="KW-0472">Membrane</keyword>
<organism evidence="12">
    <name type="scientific">Solibacter usitatus (strain Ellin6076)</name>
    <dbReference type="NCBI Taxonomy" id="234267"/>
    <lineage>
        <taxon>Bacteria</taxon>
        <taxon>Pseudomonadati</taxon>
        <taxon>Acidobacteriota</taxon>
        <taxon>Terriglobia</taxon>
        <taxon>Bryobacterales</taxon>
        <taxon>Solibacteraceae</taxon>
        <taxon>Candidatus Solibacter</taxon>
    </lineage>
</organism>
<dbReference type="GO" id="GO:1904659">
    <property type="term" value="P:D-glucose transmembrane transport"/>
    <property type="evidence" value="ECO:0007669"/>
    <property type="project" value="InterPro"/>
</dbReference>
<feature type="transmembrane region" description="Helical" evidence="11">
    <location>
        <begin position="376"/>
        <end position="395"/>
    </location>
</feature>
<name>Q01PX0_SOLUE</name>
<dbReference type="NCBIfam" id="TIGR01272">
    <property type="entry name" value="gluP"/>
    <property type="match status" value="1"/>
</dbReference>
<dbReference type="GO" id="GO:0005354">
    <property type="term" value="F:galactose transmembrane transporter activity"/>
    <property type="evidence" value="ECO:0007669"/>
    <property type="project" value="InterPro"/>
</dbReference>
<feature type="transmembrane region" description="Helical" evidence="11">
    <location>
        <begin position="182"/>
        <end position="204"/>
    </location>
</feature>
<dbReference type="AlphaFoldDB" id="Q01PX0"/>
<feature type="transmembrane region" description="Helical" evidence="11">
    <location>
        <begin position="262"/>
        <end position="281"/>
    </location>
</feature>
<proteinExistence type="inferred from homology"/>
<evidence type="ECO:0000256" key="3">
    <source>
        <dbReference type="ARBA" id="ARBA00009120"/>
    </source>
</evidence>
<evidence type="ECO:0000256" key="8">
    <source>
        <dbReference type="ARBA" id="ARBA00022692"/>
    </source>
</evidence>
<dbReference type="InterPro" id="IPR050375">
    <property type="entry name" value="MFS_TsgA-like"/>
</dbReference>
<dbReference type="PANTHER" id="PTHR43702">
    <property type="entry name" value="L-FUCOSE-PROTON SYMPORTER"/>
    <property type="match status" value="1"/>
</dbReference>
<keyword evidence="8 11" id="KW-0812">Transmembrane</keyword>
<feature type="transmembrane region" description="Helical" evidence="11">
    <location>
        <begin position="352"/>
        <end position="370"/>
    </location>
</feature>
<dbReference type="CDD" id="cd17394">
    <property type="entry name" value="MFS_FucP_like"/>
    <property type="match status" value="1"/>
</dbReference>
<dbReference type="STRING" id="234267.Acid_7391"/>
<reference evidence="12" key="1">
    <citation type="submission" date="2006-10" db="EMBL/GenBank/DDBJ databases">
        <title>Complete sequence of Solibacter usitatus Ellin6076.</title>
        <authorList>
            <consortium name="US DOE Joint Genome Institute"/>
            <person name="Copeland A."/>
            <person name="Lucas S."/>
            <person name="Lapidus A."/>
            <person name="Barry K."/>
            <person name="Detter J.C."/>
            <person name="Glavina del Rio T."/>
            <person name="Hammon N."/>
            <person name="Israni S."/>
            <person name="Dalin E."/>
            <person name="Tice H."/>
            <person name="Pitluck S."/>
            <person name="Thompson L.S."/>
            <person name="Brettin T."/>
            <person name="Bruce D."/>
            <person name="Han C."/>
            <person name="Tapia R."/>
            <person name="Gilna P."/>
            <person name="Schmutz J."/>
            <person name="Larimer F."/>
            <person name="Land M."/>
            <person name="Hauser L."/>
            <person name="Kyrpides N."/>
            <person name="Mikhailova N."/>
            <person name="Janssen P.H."/>
            <person name="Kuske C.R."/>
            <person name="Richardson P."/>
        </authorList>
    </citation>
    <scope>NUCLEOTIDE SEQUENCE</scope>
    <source>
        <strain evidence="12">Ellin6076</strain>
    </source>
</reference>
<evidence type="ECO:0000256" key="7">
    <source>
        <dbReference type="ARBA" id="ARBA00022597"/>
    </source>
</evidence>
<dbReference type="InterPro" id="IPR036259">
    <property type="entry name" value="MFS_trans_sf"/>
</dbReference>
<keyword evidence="4" id="KW-0813">Transport</keyword>
<evidence type="ECO:0000256" key="11">
    <source>
        <dbReference type="SAM" id="Phobius"/>
    </source>
</evidence>
<keyword evidence="6" id="KW-0997">Cell inner membrane</keyword>
<evidence type="ECO:0000256" key="6">
    <source>
        <dbReference type="ARBA" id="ARBA00022519"/>
    </source>
</evidence>
<feature type="transmembrane region" description="Helical" evidence="11">
    <location>
        <begin position="105"/>
        <end position="131"/>
    </location>
</feature>
<dbReference type="PANTHER" id="PTHR43702:SF3">
    <property type="entry name" value="PROTEIN TSGA"/>
    <property type="match status" value="1"/>
</dbReference>
<feature type="transmembrane region" description="Helical" evidence="11">
    <location>
        <begin position="52"/>
        <end position="74"/>
    </location>
</feature>
<gene>
    <name evidence="12" type="ordered locus">Acid_7391</name>
</gene>
<protein>
    <submittedName>
        <fullName evidence="12">Glucose/galactose transporter</fullName>
    </submittedName>
</protein>
<evidence type="ECO:0000256" key="9">
    <source>
        <dbReference type="ARBA" id="ARBA00022989"/>
    </source>
</evidence>
<feature type="transmembrane region" description="Helical" evidence="11">
    <location>
        <begin position="293"/>
        <end position="310"/>
    </location>
</feature>
<evidence type="ECO:0000256" key="2">
    <source>
        <dbReference type="ARBA" id="ARBA00004429"/>
    </source>
</evidence>
<accession>Q01PX0</accession>
<comment type="function">
    <text evidence="1">Intake of glucose and galactose.</text>
</comment>
<feature type="transmembrane region" description="Helical" evidence="11">
    <location>
        <begin position="81"/>
        <end position="99"/>
    </location>
</feature>
<keyword evidence="5" id="KW-1003">Cell membrane</keyword>
<dbReference type="Pfam" id="PF07690">
    <property type="entry name" value="MFS_1"/>
    <property type="match status" value="1"/>
</dbReference>
<dbReference type="Gene3D" id="1.20.1250.20">
    <property type="entry name" value="MFS general substrate transporter like domains"/>
    <property type="match status" value="2"/>
</dbReference>
<feature type="transmembrane region" description="Helical" evidence="11">
    <location>
        <begin position="143"/>
        <end position="162"/>
    </location>
</feature>
<evidence type="ECO:0000256" key="10">
    <source>
        <dbReference type="ARBA" id="ARBA00023136"/>
    </source>
</evidence>
<feature type="transmembrane region" description="Helical" evidence="11">
    <location>
        <begin position="225"/>
        <end position="250"/>
    </location>
</feature>
<comment type="subcellular location">
    <subcellularLocation>
        <location evidence="2">Cell inner membrane</location>
        <topology evidence="2">Multi-pass membrane protein</topology>
    </subcellularLocation>
</comment>
<feature type="transmembrane region" description="Helical" evidence="11">
    <location>
        <begin position="12"/>
        <end position="32"/>
    </location>
</feature>
<dbReference type="InterPro" id="IPR005964">
    <property type="entry name" value="Glc/Gal_transptr_bac"/>
</dbReference>
<dbReference type="GO" id="GO:0055056">
    <property type="term" value="F:D-glucose transmembrane transporter activity"/>
    <property type="evidence" value="ECO:0007669"/>
    <property type="project" value="InterPro"/>
</dbReference>
<dbReference type="KEGG" id="sus:Acid_7391"/>
<dbReference type="SUPFAM" id="SSF103473">
    <property type="entry name" value="MFS general substrate transporter"/>
    <property type="match status" value="1"/>
</dbReference>